<dbReference type="InterPro" id="IPR034136">
    <property type="entry name" value="TOPRIM_Topo6A/Spo11"/>
</dbReference>
<organism evidence="3">
    <name type="scientific">Leptolyngbya boryana CZ1</name>
    <dbReference type="NCBI Taxonomy" id="3060204"/>
    <lineage>
        <taxon>Bacteria</taxon>
        <taxon>Bacillati</taxon>
        <taxon>Cyanobacteriota</taxon>
        <taxon>Cyanophyceae</taxon>
        <taxon>Leptolyngbyales</taxon>
        <taxon>Leptolyngbyaceae</taxon>
        <taxon>Leptolyngbya group</taxon>
        <taxon>Leptolyngbya</taxon>
    </lineage>
</organism>
<keyword evidence="1" id="KW-1133">Transmembrane helix</keyword>
<dbReference type="Pfam" id="PF21180">
    <property type="entry name" value="TOP6A-Spo11_Toprim"/>
    <property type="match status" value="1"/>
</dbReference>
<feature type="domain" description="Topoisomerase 6 subunit A/Spo11 TOPRIM" evidence="2">
    <location>
        <begin position="201"/>
        <end position="275"/>
    </location>
</feature>
<feature type="transmembrane region" description="Helical" evidence="1">
    <location>
        <begin position="119"/>
        <end position="140"/>
    </location>
</feature>
<keyword evidence="1" id="KW-0472">Membrane</keyword>
<gene>
    <name evidence="3" type="ORF">Q2T42_08580</name>
</gene>
<dbReference type="RefSeq" id="WP_316428356.1">
    <property type="nucleotide sequence ID" value="NZ_CP130144.1"/>
</dbReference>
<dbReference type="GO" id="GO:0003677">
    <property type="term" value="F:DNA binding"/>
    <property type="evidence" value="ECO:0007669"/>
    <property type="project" value="InterPro"/>
</dbReference>
<feature type="transmembrane region" description="Helical" evidence="1">
    <location>
        <begin position="86"/>
        <end position="107"/>
    </location>
</feature>
<protein>
    <recommendedName>
        <fullName evidence="2">Topoisomerase 6 subunit A/Spo11 TOPRIM domain-containing protein</fullName>
    </recommendedName>
</protein>
<sequence length="386" mass="44036">MKCIECGTNNWLSDRTKNQGFCRKCQHQFAFEPVHMEGSKMTDQYFKETISSISSGDILFFTEKQFLYAINRRLARYKITDAEDKIPTSINTFGVIFIILSVISFTSSEIRELPFSDNLIAILVLSFVFSLFASPLIYAADLLFGNRRQKQFSVTEAELHGWIERWKFVGNSIDKLLDPPQLTAAAATISDEVSAYSFDRVIICDRATIAQLLIANNVHFENSCAILSLNGYPAAIFDTVMQMLRRNSDLTVYVLHDATPQGISLIHTLKTSSEWFENQTLRYFELGLLPRQAIGKRQMIVNQSAVFVQEAELLPESVRQSLSKAELEWLDRGYYVELESFSPRRIIRVVTQGIAKSFEPNNSDTLVEFEENDWSNNSTYYADSFG</sequence>
<name>A0AA97ARZ3_LEPBY</name>
<dbReference type="EMBL" id="CP130144">
    <property type="protein sequence ID" value="WNZ47887.1"/>
    <property type="molecule type" value="Genomic_DNA"/>
</dbReference>
<proteinExistence type="predicted"/>
<dbReference type="SUPFAM" id="SSF56726">
    <property type="entry name" value="DNA topoisomerase IV, alpha subunit"/>
    <property type="match status" value="1"/>
</dbReference>
<keyword evidence="1" id="KW-0812">Transmembrane</keyword>
<dbReference type="InterPro" id="IPR036078">
    <property type="entry name" value="Spo11/TopoVI_A_sf"/>
</dbReference>
<evidence type="ECO:0000259" key="2">
    <source>
        <dbReference type="Pfam" id="PF21180"/>
    </source>
</evidence>
<reference evidence="3" key="1">
    <citation type="journal article" date="2023" name="Plants (Basel)">
        <title>Genomic Analysis of Leptolyngbya boryana CZ1 Reveals Efficient Carbon Fixation Modules.</title>
        <authorList>
            <person name="Bai X."/>
            <person name="Wang H."/>
            <person name="Cheng W."/>
            <person name="Wang J."/>
            <person name="Ma M."/>
            <person name="Hu H."/>
            <person name="Song Z."/>
            <person name="Ma H."/>
            <person name="Fan Y."/>
            <person name="Du C."/>
            <person name="Xu J."/>
        </authorList>
    </citation>
    <scope>NUCLEOTIDE SEQUENCE</scope>
    <source>
        <strain evidence="3">CZ1</strain>
    </source>
</reference>
<evidence type="ECO:0000313" key="3">
    <source>
        <dbReference type="EMBL" id="WNZ47887.1"/>
    </source>
</evidence>
<reference evidence="3" key="2">
    <citation type="submission" date="2023-07" db="EMBL/GenBank/DDBJ databases">
        <authorList>
            <person name="Bai X.-H."/>
            <person name="Wang H.-H."/>
            <person name="Wang J."/>
            <person name="Ma M.-Y."/>
            <person name="Hu H.-H."/>
            <person name="Song Z.-L."/>
            <person name="Ma H.-G."/>
            <person name="Fan Y."/>
            <person name="Du C.-Y."/>
            <person name="Xu J.-C."/>
        </authorList>
    </citation>
    <scope>NUCLEOTIDE SEQUENCE</scope>
    <source>
        <strain evidence="3">CZ1</strain>
    </source>
</reference>
<dbReference type="AlphaFoldDB" id="A0AA97ARZ3"/>
<dbReference type="GO" id="GO:0005694">
    <property type="term" value="C:chromosome"/>
    <property type="evidence" value="ECO:0007669"/>
    <property type="project" value="InterPro"/>
</dbReference>
<evidence type="ECO:0000256" key="1">
    <source>
        <dbReference type="SAM" id="Phobius"/>
    </source>
</evidence>
<dbReference type="Gene3D" id="3.40.1360.10">
    <property type="match status" value="1"/>
</dbReference>
<accession>A0AA97ARZ3</accession>